<reference evidence="3 4" key="1">
    <citation type="journal article" date="2018" name="Front. Microbiol.">
        <title>Genome-Wide Analysis of Corynespora cassiicola Leaf Fall Disease Putative Effectors.</title>
        <authorList>
            <person name="Lopez D."/>
            <person name="Ribeiro S."/>
            <person name="Label P."/>
            <person name="Fumanal B."/>
            <person name="Venisse J.S."/>
            <person name="Kohler A."/>
            <person name="de Oliveira R.R."/>
            <person name="Labutti K."/>
            <person name="Lipzen A."/>
            <person name="Lail K."/>
            <person name="Bauer D."/>
            <person name="Ohm R.A."/>
            <person name="Barry K.W."/>
            <person name="Spatafora J."/>
            <person name="Grigoriev I.V."/>
            <person name="Martin F.M."/>
            <person name="Pujade-Renaud V."/>
        </authorList>
    </citation>
    <scope>NUCLEOTIDE SEQUENCE [LARGE SCALE GENOMIC DNA]</scope>
    <source>
        <strain evidence="3 4">Philippines</strain>
    </source>
</reference>
<keyword evidence="1" id="KW-0539">Nucleus</keyword>
<dbReference type="InterPro" id="IPR001138">
    <property type="entry name" value="Zn2Cys6_DnaBD"/>
</dbReference>
<evidence type="ECO:0000313" key="3">
    <source>
        <dbReference type="EMBL" id="PSN61658.1"/>
    </source>
</evidence>
<evidence type="ECO:0000259" key="2">
    <source>
        <dbReference type="PROSITE" id="PS50048"/>
    </source>
</evidence>
<feature type="domain" description="Zn(2)-C6 fungal-type" evidence="2">
    <location>
        <begin position="17"/>
        <end position="47"/>
    </location>
</feature>
<gene>
    <name evidence="3" type="ORF">BS50DRAFT_680621</name>
</gene>
<dbReference type="PROSITE" id="PS00463">
    <property type="entry name" value="ZN2_CY6_FUNGAL_1"/>
    <property type="match status" value="1"/>
</dbReference>
<dbReference type="SUPFAM" id="SSF57701">
    <property type="entry name" value="Zn2/Cys6 DNA-binding domain"/>
    <property type="match status" value="1"/>
</dbReference>
<keyword evidence="4" id="KW-1185">Reference proteome</keyword>
<evidence type="ECO:0000256" key="1">
    <source>
        <dbReference type="ARBA" id="ARBA00023242"/>
    </source>
</evidence>
<accession>A0A2T2N9E2</accession>
<dbReference type="Pfam" id="PF00172">
    <property type="entry name" value="Zn_clus"/>
    <property type="match status" value="1"/>
</dbReference>
<dbReference type="Gene3D" id="4.10.240.10">
    <property type="entry name" value="Zn(2)-C6 fungal-type DNA-binding domain"/>
    <property type="match status" value="1"/>
</dbReference>
<evidence type="ECO:0000313" key="4">
    <source>
        <dbReference type="Proteomes" id="UP000240883"/>
    </source>
</evidence>
<proteinExistence type="predicted"/>
<dbReference type="InterPro" id="IPR036864">
    <property type="entry name" value="Zn2-C6_fun-type_DNA-bd_sf"/>
</dbReference>
<dbReference type="EMBL" id="KZ678143">
    <property type="protein sequence ID" value="PSN61658.1"/>
    <property type="molecule type" value="Genomic_DNA"/>
</dbReference>
<dbReference type="PANTHER" id="PTHR37534:SF46">
    <property type="entry name" value="ZN(II)2CYS6 TRANSCRIPTION FACTOR (EUROFUNG)"/>
    <property type="match status" value="1"/>
</dbReference>
<protein>
    <recommendedName>
        <fullName evidence="2">Zn(2)-C6 fungal-type domain-containing protein</fullName>
    </recommendedName>
</protein>
<dbReference type="OrthoDB" id="5333823at2759"/>
<dbReference type="CDD" id="cd00067">
    <property type="entry name" value="GAL4"/>
    <property type="match status" value="1"/>
</dbReference>
<dbReference type="STRING" id="1448308.A0A2T2N9E2"/>
<dbReference type="PROSITE" id="PS50048">
    <property type="entry name" value="ZN2_CY6_FUNGAL_2"/>
    <property type="match status" value="1"/>
</dbReference>
<dbReference type="SMART" id="SM00066">
    <property type="entry name" value="GAL4"/>
    <property type="match status" value="1"/>
</dbReference>
<dbReference type="GO" id="GO:0008270">
    <property type="term" value="F:zinc ion binding"/>
    <property type="evidence" value="ECO:0007669"/>
    <property type="project" value="InterPro"/>
</dbReference>
<dbReference type="PANTHER" id="PTHR37534">
    <property type="entry name" value="TRANSCRIPTIONAL ACTIVATOR PROTEIN UGA3"/>
    <property type="match status" value="1"/>
</dbReference>
<dbReference type="Proteomes" id="UP000240883">
    <property type="component" value="Unassembled WGS sequence"/>
</dbReference>
<name>A0A2T2N9E2_CORCC</name>
<organism evidence="3 4">
    <name type="scientific">Corynespora cassiicola Philippines</name>
    <dbReference type="NCBI Taxonomy" id="1448308"/>
    <lineage>
        <taxon>Eukaryota</taxon>
        <taxon>Fungi</taxon>
        <taxon>Dikarya</taxon>
        <taxon>Ascomycota</taxon>
        <taxon>Pezizomycotina</taxon>
        <taxon>Dothideomycetes</taxon>
        <taxon>Pleosporomycetidae</taxon>
        <taxon>Pleosporales</taxon>
        <taxon>Corynesporascaceae</taxon>
        <taxon>Corynespora</taxon>
    </lineage>
</organism>
<sequence length="456" mass="52645">MSNRIRSRHIHKRTRAGCQTCKKRRKRCDEARPICGSCAKLNLKCTYDMHLRWATTRDPFVEQNKPSDLHWDTAYDFSSASPEPSSDGALRLQLQRIGATQGLQRIIFSVLSSRDQEILLKFLTSGYRTLASDFRVDNEFFNFFNECERSFASLWSCITYQVSLDRDYDHLFDEYYHKCLVLFRKEISELRSAENDEPLWFVGMFLCGISINRLLPWTIHVNAMITILKSQYDLGNVDPNDEEMQETLTMLGCFEIPAYILNRKTRYHRLWVQHCLGQSGVEEGCGIPCSLLDLMAQLDVPGTTDALFMWQPPLGEMAQIYSWDATRYASILRALEDSKQDGQLDIATSLLQRGVSLGEVVQSLLSSVQQCLPYVLPELSHFKQTLIFPLVMAASQRNVLSEDAKEFICSTLQNLSMEVNYYHHQGILRIIKEHWANDADTIEETTRRLDIELAMW</sequence>
<dbReference type="AlphaFoldDB" id="A0A2T2N9E2"/>
<dbReference type="GO" id="GO:0000981">
    <property type="term" value="F:DNA-binding transcription factor activity, RNA polymerase II-specific"/>
    <property type="evidence" value="ECO:0007669"/>
    <property type="project" value="InterPro"/>
</dbReference>